<dbReference type="Proteomes" id="UP001358586">
    <property type="component" value="Chromosome 5"/>
</dbReference>
<gene>
    <name evidence="1" type="ORF">PVK06_017561</name>
</gene>
<keyword evidence="2" id="KW-1185">Reference proteome</keyword>
<accession>A0ABR0Q3S5</accession>
<organism evidence="1 2">
    <name type="scientific">Gossypium arboreum</name>
    <name type="common">Tree cotton</name>
    <name type="synonym">Gossypium nanking</name>
    <dbReference type="NCBI Taxonomy" id="29729"/>
    <lineage>
        <taxon>Eukaryota</taxon>
        <taxon>Viridiplantae</taxon>
        <taxon>Streptophyta</taxon>
        <taxon>Embryophyta</taxon>
        <taxon>Tracheophyta</taxon>
        <taxon>Spermatophyta</taxon>
        <taxon>Magnoliopsida</taxon>
        <taxon>eudicotyledons</taxon>
        <taxon>Gunneridae</taxon>
        <taxon>Pentapetalae</taxon>
        <taxon>rosids</taxon>
        <taxon>malvids</taxon>
        <taxon>Malvales</taxon>
        <taxon>Malvaceae</taxon>
        <taxon>Malvoideae</taxon>
        <taxon>Gossypium</taxon>
    </lineage>
</organism>
<reference evidence="1 2" key="1">
    <citation type="submission" date="2023-03" db="EMBL/GenBank/DDBJ databases">
        <title>WGS of Gossypium arboreum.</title>
        <authorList>
            <person name="Yu D."/>
        </authorList>
    </citation>
    <scope>NUCLEOTIDE SEQUENCE [LARGE SCALE GENOMIC DNA]</scope>
    <source>
        <tissue evidence="1">Leaf</tissue>
    </source>
</reference>
<protein>
    <submittedName>
        <fullName evidence="1">Uncharacterized protein</fullName>
    </submittedName>
</protein>
<evidence type="ECO:0000313" key="1">
    <source>
        <dbReference type="EMBL" id="KAK5833707.1"/>
    </source>
</evidence>
<sequence length="132" mass="15247">MKTKMMKMLQEISKALLTRKKDVPNLQNFDHEDPCTNVNHYEIHGEIQIELGTKDHEDKLNIVKAISDLIDITTYVTIEVKVKNELTINKEFKLILNEIVEEPLHFLAIAEKVPNGEVNELNSFSFDKVNEV</sequence>
<comment type="caution">
    <text evidence="1">The sequence shown here is derived from an EMBL/GenBank/DDBJ whole genome shotgun (WGS) entry which is preliminary data.</text>
</comment>
<name>A0ABR0Q3S5_GOSAR</name>
<proteinExistence type="predicted"/>
<evidence type="ECO:0000313" key="2">
    <source>
        <dbReference type="Proteomes" id="UP001358586"/>
    </source>
</evidence>
<dbReference type="EMBL" id="JARKNE010000005">
    <property type="protein sequence ID" value="KAK5833707.1"/>
    <property type="molecule type" value="Genomic_DNA"/>
</dbReference>